<dbReference type="AlphaFoldDB" id="A0A7X2S8C7"/>
<evidence type="ECO:0000313" key="6">
    <source>
        <dbReference type="Proteomes" id="UP000434639"/>
    </source>
</evidence>
<evidence type="ECO:0000256" key="1">
    <source>
        <dbReference type="ARBA" id="ARBA00004924"/>
    </source>
</evidence>
<accession>A0A7X2S8C7</accession>
<comment type="similarity">
    <text evidence="2">Belongs to the IucA/IucC family.</text>
</comment>
<dbReference type="RefSeq" id="WP_155113170.1">
    <property type="nucleotide sequence ID" value="NZ_WMIB01000016.1"/>
</dbReference>
<feature type="domain" description="Aerobactin siderophore biosynthesis IucA/IucC-like C-terminal" evidence="4">
    <location>
        <begin position="424"/>
        <end position="579"/>
    </location>
</feature>
<evidence type="ECO:0000256" key="2">
    <source>
        <dbReference type="ARBA" id="ARBA00007832"/>
    </source>
</evidence>
<dbReference type="Proteomes" id="UP000434639">
    <property type="component" value="Unassembled WGS sequence"/>
</dbReference>
<evidence type="ECO:0008006" key="7">
    <source>
        <dbReference type="Google" id="ProtNLM"/>
    </source>
</evidence>
<dbReference type="InterPro" id="IPR022770">
    <property type="entry name" value="IucA/IucC-like_C"/>
</dbReference>
<protein>
    <recommendedName>
        <fullName evidence="7">Siderophore biosynthesis protein</fullName>
    </recommendedName>
</protein>
<evidence type="ECO:0000313" key="5">
    <source>
        <dbReference type="EMBL" id="MTH54666.1"/>
    </source>
</evidence>
<reference evidence="5 6" key="1">
    <citation type="journal article" date="2017" name="Int. J. Syst. Evol. Microbiol.">
        <title>Bacillus mangrovi sp. nov., isolated from a sediment sample from a mangrove forest.</title>
        <authorList>
            <person name="Gupta V."/>
            <person name="Singh P.K."/>
            <person name="Korpole S."/>
            <person name="Tanuku N.R.S."/>
            <person name="Pinnaka A.K."/>
        </authorList>
    </citation>
    <scope>NUCLEOTIDE SEQUENCE [LARGE SCALE GENOMIC DNA]</scope>
    <source>
        <strain evidence="5 6">KCTC 33872</strain>
    </source>
</reference>
<sequence>MNQVNPLHIAKMGILNRLVQSLIREQLVPYRIVGDELFIDLQQKASIRVEIKQMFFLSRFENGRIELLQGGASETIEEASKLIGLLQTHGLFPVTEEADHFKAELQNSEENYAIGLSSFYRRQSEWSPEKNTLLWLEELAVEDDSFSPLAFLEQLAVHGHTLHPCTKTKRGMSKAEVRAYSPECGGRADIVYAAVHRSLTASSLLHGEKVKELLFRQNSRLESVFTNELQQRSLNPDDYECIPLHPWQAEHTVMDLYQNEYESGLILLLKGLREPALALASLRTLLPEGKGRNNPFHLKTAINVQATSAVRTVSPASAIHGPMFSKLFKELSSQKGFPKNLILLEEAAGIHFKDPESELREKNLAAMIRLNPELEISISSGEIAVPGTAFISDSPTGKGSFLLEAAALYKETMGIPTLEQAAKNWIGDYARVLFEALLPMMTRFGISLEAHLQNSIPVLKRGVPVRLMVRDFGGIKILNQRLQKSGKQFVFLKETHVEAENETALHDTAAHAIIQNHLGELIVQLVKELRINEAFLWETVYEEMEKVWSSLRDDPDMETDRKAMAGDELSLKSLVGMRLQYTIDNIYSKVPNPFAIVNKGGSMHAELQN</sequence>
<comment type="caution">
    <text evidence="5">The sequence shown here is derived from an EMBL/GenBank/DDBJ whole genome shotgun (WGS) entry which is preliminary data.</text>
</comment>
<dbReference type="GO" id="GO:0019290">
    <property type="term" value="P:siderophore biosynthetic process"/>
    <property type="evidence" value="ECO:0007669"/>
    <property type="project" value="InterPro"/>
</dbReference>
<dbReference type="PANTHER" id="PTHR34384">
    <property type="entry name" value="L-2,3-DIAMINOPROPANOATE--CITRATE LIGASE"/>
    <property type="match status" value="1"/>
</dbReference>
<dbReference type="Pfam" id="PF06276">
    <property type="entry name" value="FhuF"/>
    <property type="match status" value="1"/>
</dbReference>
<proteinExistence type="inferred from homology"/>
<dbReference type="InterPro" id="IPR007310">
    <property type="entry name" value="Aerobactin_biosyn_IucA/IucC_N"/>
</dbReference>
<keyword evidence="6" id="KW-1185">Reference proteome</keyword>
<name>A0A7X2S8C7_9BACI</name>
<gene>
    <name evidence="5" type="ORF">GKZ89_14780</name>
</gene>
<feature type="domain" description="Aerobactin siderophore biosynthesis IucA/IucC N-terminal" evidence="3">
    <location>
        <begin position="149"/>
        <end position="389"/>
    </location>
</feature>
<dbReference type="Pfam" id="PF04183">
    <property type="entry name" value="IucA_IucC"/>
    <property type="match status" value="1"/>
</dbReference>
<dbReference type="EMBL" id="WMIB01000016">
    <property type="protein sequence ID" value="MTH54666.1"/>
    <property type="molecule type" value="Genomic_DNA"/>
</dbReference>
<dbReference type="Gene3D" id="1.10.510.40">
    <property type="match status" value="1"/>
</dbReference>
<dbReference type="InterPro" id="IPR037455">
    <property type="entry name" value="LucA/IucC-like"/>
</dbReference>
<organism evidence="5 6">
    <name type="scientific">Metabacillus mangrovi</name>
    <dbReference type="NCBI Taxonomy" id="1491830"/>
    <lineage>
        <taxon>Bacteria</taxon>
        <taxon>Bacillati</taxon>
        <taxon>Bacillota</taxon>
        <taxon>Bacilli</taxon>
        <taxon>Bacillales</taxon>
        <taxon>Bacillaceae</taxon>
        <taxon>Metabacillus</taxon>
    </lineage>
</organism>
<evidence type="ECO:0000259" key="3">
    <source>
        <dbReference type="Pfam" id="PF04183"/>
    </source>
</evidence>
<comment type="pathway">
    <text evidence="1">Siderophore biosynthesis.</text>
</comment>
<dbReference type="GO" id="GO:0016881">
    <property type="term" value="F:acid-amino acid ligase activity"/>
    <property type="evidence" value="ECO:0007669"/>
    <property type="project" value="UniProtKB-ARBA"/>
</dbReference>
<dbReference type="PANTHER" id="PTHR34384:SF5">
    <property type="entry name" value="L-2,3-DIAMINOPROPANOATE--CITRATE LIGASE"/>
    <property type="match status" value="1"/>
</dbReference>
<evidence type="ECO:0000259" key="4">
    <source>
        <dbReference type="Pfam" id="PF06276"/>
    </source>
</evidence>
<dbReference type="OrthoDB" id="495728at2"/>